<dbReference type="InterPro" id="IPR038563">
    <property type="entry name" value="Endonuclease_7_sf"/>
</dbReference>
<dbReference type="SUPFAM" id="SSF68918">
    <property type="entry name" value="Recombination endonuclease VII, C-terminal and dimerization domains"/>
    <property type="match status" value="1"/>
</dbReference>
<evidence type="ECO:0000313" key="3">
    <source>
        <dbReference type="Proteomes" id="UP000464957"/>
    </source>
</evidence>
<dbReference type="InterPro" id="IPR015208">
    <property type="entry name" value="T4_recomb_endonuclease_dimer"/>
</dbReference>
<dbReference type="EMBL" id="MN794232">
    <property type="protein sequence ID" value="QHJ74313.1"/>
    <property type="molecule type" value="Genomic_DNA"/>
</dbReference>
<feature type="domain" description="T4 recombination endonuclease VII dimerisation" evidence="1">
    <location>
        <begin position="101"/>
        <end position="154"/>
    </location>
</feature>
<name>A0A6B9ST57_9CAUD</name>
<evidence type="ECO:0000259" key="1">
    <source>
        <dbReference type="Pfam" id="PF09124"/>
    </source>
</evidence>
<dbReference type="Pfam" id="PF02945">
    <property type="entry name" value="Endonuclease_7"/>
    <property type="match status" value="1"/>
</dbReference>
<dbReference type="Gene3D" id="1.10.720.10">
    <property type="match status" value="1"/>
</dbReference>
<dbReference type="Pfam" id="PF09124">
    <property type="entry name" value="Endonuc-dimeris"/>
    <property type="match status" value="1"/>
</dbReference>
<gene>
    <name evidence="2" type="ORF">VH12019_00394</name>
</gene>
<dbReference type="Gene3D" id="3.40.1800.10">
    <property type="entry name" value="His-Me finger endonucleases"/>
    <property type="match status" value="1"/>
</dbReference>
<proteinExistence type="predicted"/>
<dbReference type="InterPro" id="IPR036309">
    <property type="entry name" value="T4_recomb_endonuclease_dim_sf"/>
</dbReference>
<dbReference type="Proteomes" id="UP000464957">
    <property type="component" value="Segment"/>
</dbReference>
<reference evidence="2 3" key="1">
    <citation type="submission" date="2019-12" db="EMBL/GenBank/DDBJ databases">
        <authorList>
            <person name="Harris M."/>
            <person name="Ho T.C."/>
            <person name="Fruchtman H."/>
            <person name="Garin M."/>
            <person name="Kubatin V."/>
            <person name="Lu T."/>
            <person name="Xue L."/>
            <person name="Marr M.T."/>
        </authorList>
    </citation>
    <scope>NUCLEOTIDE SEQUENCE [LARGE SCALE GENOMIC DNA]</scope>
</reference>
<dbReference type="InterPro" id="IPR004211">
    <property type="entry name" value="Endonuclease_7"/>
</dbReference>
<sequence>MSKQLKQSELTECRNELIMSQLDRCVLCGTKLSEEKSTPHTDHDHNTGHIRGVLCRACNTYEGVVIHKFTRSGLKGRGINYVQWLRNLVDYLEADYSDNDYHPQHPKDQTKIFSRLKLQEQKEHLDSLGIKYPDNAKKSDLEKIYRKSFLHNPRCDFDNNKYGYAEDDE</sequence>
<organism evidence="2 3">
    <name type="scientific">Vibrio phage VH1_2019</name>
    <dbReference type="NCBI Taxonomy" id="2686307"/>
    <lineage>
        <taxon>Viruses</taxon>
        <taxon>Duplodnaviria</taxon>
        <taxon>Heunggongvirae</taxon>
        <taxon>Uroviricota</taxon>
        <taxon>Caudoviricetes</taxon>
        <taxon>Pantevenvirales</taxon>
        <taxon>Straboviridae</taxon>
        <taxon>Schizotequatrovirus</taxon>
        <taxon>Schizotequatrovirus KVP40</taxon>
    </lineage>
</organism>
<dbReference type="InterPro" id="IPR044925">
    <property type="entry name" value="His-Me_finger_sf"/>
</dbReference>
<accession>A0A6B9ST57</accession>
<evidence type="ECO:0000313" key="2">
    <source>
        <dbReference type="EMBL" id="QHJ74313.1"/>
    </source>
</evidence>
<protein>
    <recommendedName>
        <fullName evidence="1">T4 recombination endonuclease VII dimerisation domain-containing protein</fullName>
    </recommendedName>
</protein>
<dbReference type="SUPFAM" id="SSF54060">
    <property type="entry name" value="His-Me finger endonucleases"/>
    <property type="match status" value="1"/>
</dbReference>